<organism evidence="1 2">
    <name type="scientific">Edaphosphingomonas fennica</name>
    <dbReference type="NCBI Taxonomy" id="114404"/>
    <lineage>
        <taxon>Bacteria</taxon>
        <taxon>Pseudomonadati</taxon>
        <taxon>Pseudomonadota</taxon>
        <taxon>Alphaproteobacteria</taxon>
        <taxon>Sphingomonadales</taxon>
        <taxon>Rhizorhabdaceae</taxon>
        <taxon>Edaphosphingomonas</taxon>
    </lineage>
</organism>
<dbReference type="Pfam" id="PF12532">
    <property type="entry name" value="DUF3732"/>
    <property type="match status" value="1"/>
</dbReference>
<sequence length="135" mass="15023">MTFPTPRESCLWVPTLALHGVFLQREPSSPVPTFLVIDQPTQVYFPSDSFDEAVASETGAHTAEQADGVVDDLARTKRIFAALARAHSSFEGKLQIIVVDHADHLAWEEHANIKQVANWRGDQDYLIPRAWLAGD</sequence>
<proteinExistence type="predicted"/>
<dbReference type="InterPro" id="IPR022205">
    <property type="entry name" value="DUF3732"/>
</dbReference>
<evidence type="ECO:0000313" key="1">
    <source>
        <dbReference type="EMBL" id="PTD25607.1"/>
    </source>
</evidence>
<protein>
    <recommendedName>
        <fullName evidence="3">DUF3732 domain-containing protein</fullName>
    </recommendedName>
</protein>
<dbReference type="EMBL" id="PHHF01000023">
    <property type="protein sequence ID" value="PTD25607.1"/>
    <property type="molecule type" value="Genomic_DNA"/>
</dbReference>
<gene>
    <name evidence="1" type="ORF">CV103_05225</name>
</gene>
<comment type="caution">
    <text evidence="1">The sequence shown here is derived from an EMBL/GenBank/DDBJ whole genome shotgun (WGS) entry which is preliminary data.</text>
</comment>
<accession>A0A2T4I5Q7</accession>
<reference evidence="1 2" key="1">
    <citation type="submission" date="2017-11" db="EMBL/GenBank/DDBJ databases">
        <title>Sphingomonas oleivorans sp. nov., isolated from oil-contaminated soil.</title>
        <authorList>
            <person name="Wang L."/>
            <person name="Chen L."/>
        </authorList>
    </citation>
    <scope>NUCLEOTIDE SEQUENCE [LARGE SCALE GENOMIC DNA]</scope>
    <source>
        <strain evidence="1 2">K101</strain>
    </source>
</reference>
<evidence type="ECO:0008006" key="3">
    <source>
        <dbReference type="Google" id="ProtNLM"/>
    </source>
</evidence>
<evidence type="ECO:0000313" key="2">
    <source>
        <dbReference type="Proteomes" id="UP000241206"/>
    </source>
</evidence>
<dbReference type="AlphaFoldDB" id="A0A2T4I5Q7"/>
<keyword evidence="2" id="KW-1185">Reference proteome</keyword>
<name>A0A2T4I5Q7_9SPHN</name>
<dbReference type="Proteomes" id="UP000241206">
    <property type="component" value="Unassembled WGS sequence"/>
</dbReference>